<sequence>FLELFSLSTLSTIPSAYSAEEAREVHKRSAFAQKIHGVKAKRYNKQRHNEKIQMKKTCVPFLNARFICRFAGSFVDGFFVASPIFTIKMHEEKGAKQKDADAVPKGAVPAYLLDREGQQSAK</sequence>
<proteinExistence type="predicted"/>
<protein>
    <submittedName>
        <fullName evidence="1">Uncharacterized protein</fullName>
    </submittedName>
</protein>
<dbReference type="EMBL" id="JAEFCI010004189">
    <property type="protein sequence ID" value="KAG5461109.1"/>
    <property type="molecule type" value="Genomic_DNA"/>
</dbReference>
<feature type="non-terminal residue" evidence="1">
    <location>
        <position position="122"/>
    </location>
</feature>
<dbReference type="AlphaFoldDB" id="A0A8H8DJR6"/>
<evidence type="ECO:0000313" key="2">
    <source>
        <dbReference type="Proteomes" id="UP000673691"/>
    </source>
</evidence>
<keyword evidence="2" id="KW-1185">Reference proteome</keyword>
<organism evidence="1 2">
    <name type="scientific">Olpidium bornovanus</name>
    <dbReference type="NCBI Taxonomy" id="278681"/>
    <lineage>
        <taxon>Eukaryota</taxon>
        <taxon>Fungi</taxon>
        <taxon>Fungi incertae sedis</taxon>
        <taxon>Olpidiomycota</taxon>
        <taxon>Olpidiomycotina</taxon>
        <taxon>Olpidiomycetes</taxon>
        <taxon>Olpidiales</taxon>
        <taxon>Olpidiaceae</taxon>
        <taxon>Olpidium</taxon>
    </lineage>
</organism>
<dbReference type="OrthoDB" id="1847590at2759"/>
<evidence type="ECO:0000313" key="1">
    <source>
        <dbReference type="EMBL" id="KAG5461109.1"/>
    </source>
</evidence>
<reference evidence="1 2" key="1">
    <citation type="journal article" name="Sci. Rep.">
        <title>Genome-scale phylogenetic analyses confirm Olpidium as the closest living zoosporic fungus to the non-flagellated, terrestrial fungi.</title>
        <authorList>
            <person name="Chang Y."/>
            <person name="Rochon D."/>
            <person name="Sekimoto S."/>
            <person name="Wang Y."/>
            <person name="Chovatia M."/>
            <person name="Sandor L."/>
            <person name="Salamov A."/>
            <person name="Grigoriev I.V."/>
            <person name="Stajich J.E."/>
            <person name="Spatafora J.W."/>
        </authorList>
    </citation>
    <scope>NUCLEOTIDE SEQUENCE [LARGE SCALE GENOMIC DNA]</scope>
    <source>
        <strain evidence="1">S191</strain>
    </source>
</reference>
<comment type="caution">
    <text evidence="1">The sequence shown here is derived from an EMBL/GenBank/DDBJ whole genome shotgun (WGS) entry which is preliminary data.</text>
</comment>
<name>A0A8H8DJR6_9FUNG</name>
<accession>A0A8H8DJR6</accession>
<dbReference type="InterPro" id="IPR039411">
    <property type="entry name" value="NSA2_fam"/>
</dbReference>
<feature type="non-terminal residue" evidence="1">
    <location>
        <position position="1"/>
    </location>
</feature>
<dbReference type="PANTHER" id="PTHR12642">
    <property type="entry name" value="RIBOSOME BIOGENESIS PROTEIN NSA2 HOMOLOG"/>
    <property type="match status" value="1"/>
</dbReference>
<gene>
    <name evidence="1" type="ORF">BJ554DRAFT_6748</name>
</gene>
<dbReference type="Proteomes" id="UP000673691">
    <property type="component" value="Unassembled WGS sequence"/>
</dbReference>